<organism evidence="2 3">
    <name type="scientific">Candidatus Vampirococcus lugosii</name>
    <dbReference type="NCBI Taxonomy" id="2789015"/>
    <lineage>
        <taxon>Bacteria</taxon>
        <taxon>Candidatus Absconditibacteriota</taxon>
        <taxon>Vampirococcus</taxon>
    </lineage>
</organism>
<keyword evidence="1" id="KW-0472">Membrane</keyword>
<reference evidence="2 3" key="1">
    <citation type="journal article" date="2021" name="Nat. Commun.">
        <title>Reductive evolution and unique predatory mode in the CPR bacterium Vampirococcus lugosii.</title>
        <authorList>
            <person name="Moreira D."/>
            <person name="Zivanovic Y."/>
            <person name="Lopez-Archilla A.I."/>
            <person name="Iniesto M."/>
            <person name="Lopez-Garcia P."/>
        </authorList>
    </citation>
    <scope>NUCLEOTIDE SEQUENCE [LARGE SCALE GENOMIC DNA]</scope>
    <source>
        <strain evidence="2">Chiprana</strain>
    </source>
</reference>
<feature type="transmembrane region" description="Helical" evidence="1">
    <location>
        <begin position="12"/>
        <end position="42"/>
    </location>
</feature>
<name>A0ABS5QK75_9BACT</name>
<gene>
    <name evidence="2" type="ORF">VAMP_5n196</name>
</gene>
<proteinExistence type="predicted"/>
<evidence type="ECO:0000313" key="3">
    <source>
        <dbReference type="Proteomes" id="UP000680365"/>
    </source>
</evidence>
<evidence type="ECO:0000256" key="1">
    <source>
        <dbReference type="SAM" id="Phobius"/>
    </source>
</evidence>
<dbReference type="EMBL" id="JAEDAM010000002">
    <property type="protein sequence ID" value="MBS8121497.1"/>
    <property type="molecule type" value="Genomic_DNA"/>
</dbReference>
<sequence>MYEIVFNTSPNILNYITINIILLIIIYIIFFLSIFFFIFVSIKLVENLIMYRKIDENNKEFIENIKKYYLEKLKNYEGNEFIKYFVSYIEKIMIKNQYKSIEDVLSKIGINNEIIQEIEEIIYNNKSLDKDTENIIRSKLKNL</sequence>
<accession>A0ABS5QK75</accession>
<evidence type="ECO:0000313" key="2">
    <source>
        <dbReference type="EMBL" id="MBS8121497.1"/>
    </source>
</evidence>
<dbReference type="Proteomes" id="UP000680365">
    <property type="component" value="Unassembled WGS sequence"/>
</dbReference>
<keyword evidence="3" id="KW-1185">Reference proteome</keyword>
<keyword evidence="1" id="KW-1133">Transmembrane helix</keyword>
<comment type="caution">
    <text evidence="2">The sequence shown here is derived from an EMBL/GenBank/DDBJ whole genome shotgun (WGS) entry which is preliminary data.</text>
</comment>
<protein>
    <submittedName>
        <fullName evidence="2">Uncharacterized protein</fullName>
    </submittedName>
</protein>
<keyword evidence="1" id="KW-0812">Transmembrane</keyword>